<evidence type="ECO:0000313" key="12">
    <source>
        <dbReference type="Proteomes" id="UP000052008"/>
    </source>
</evidence>
<dbReference type="GO" id="GO:0046872">
    <property type="term" value="F:metal ion binding"/>
    <property type="evidence" value="ECO:0007669"/>
    <property type="project" value="UniProtKB-UniRule"/>
</dbReference>
<name>A0A0S7WU36_UNCT6</name>
<dbReference type="EC" id="3.1.3.5" evidence="9"/>
<proteinExistence type="inferred from homology"/>
<dbReference type="NCBIfam" id="NF001490">
    <property type="entry name" value="PRK00346.1-4"/>
    <property type="match status" value="1"/>
</dbReference>
<evidence type="ECO:0000256" key="5">
    <source>
        <dbReference type="ARBA" id="ARBA00022490"/>
    </source>
</evidence>
<evidence type="ECO:0000313" key="11">
    <source>
        <dbReference type="EMBL" id="KPJ53116.1"/>
    </source>
</evidence>
<dbReference type="PATRIC" id="fig|1703770.3.peg.785"/>
<dbReference type="InterPro" id="IPR030048">
    <property type="entry name" value="SurE"/>
</dbReference>
<dbReference type="PANTHER" id="PTHR30457">
    <property type="entry name" value="5'-NUCLEOTIDASE SURE"/>
    <property type="match status" value="1"/>
</dbReference>
<dbReference type="FunFam" id="3.40.1210.10:FF:000001">
    <property type="entry name" value="5'/3'-nucleotidase SurE"/>
    <property type="match status" value="1"/>
</dbReference>
<dbReference type="NCBIfam" id="NF001492">
    <property type="entry name" value="PRK00346.2-2"/>
    <property type="match status" value="1"/>
</dbReference>
<dbReference type="GO" id="GO:0005737">
    <property type="term" value="C:cytoplasm"/>
    <property type="evidence" value="ECO:0007669"/>
    <property type="project" value="UniProtKB-SubCell"/>
</dbReference>
<evidence type="ECO:0000256" key="9">
    <source>
        <dbReference type="HAMAP-Rule" id="MF_00060"/>
    </source>
</evidence>
<comment type="subcellular location">
    <subcellularLocation>
        <location evidence="3 9">Cytoplasm</location>
    </subcellularLocation>
</comment>
<dbReference type="SUPFAM" id="SSF64167">
    <property type="entry name" value="SurE-like"/>
    <property type="match status" value="1"/>
</dbReference>
<evidence type="ECO:0000256" key="4">
    <source>
        <dbReference type="ARBA" id="ARBA00011062"/>
    </source>
</evidence>
<dbReference type="Gene3D" id="3.40.1210.10">
    <property type="entry name" value="Survival protein SurE-like phosphatase/nucleotidase"/>
    <property type="match status" value="1"/>
</dbReference>
<comment type="cofactor">
    <cofactor evidence="9">
        <name>a divalent metal cation</name>
        <dbReference type="ChEBI" id="CHEBI:60240"/>
    </cofactor>
    <text evidence="9">Binds 1 divalent metal cation per subunit.</text>
</comment>
<dbReference type="GO" id="GO:0000166">
    <property type="term" value="F:nucleotide binding"/>
    <property type="evidence" value="ECO:0007669"/>
    <property type="project" value="UniProtKB-KW"/>
</dbReference>
<dbReference type="STRING" id="1703770.AMJ39_05820"/>
<dbReference type="HAMAP" id="MF_00060">
    <property type="entry name" value="SurE"/>
    <property type="match status" value="1"/>
</dbReference>
<dbReference type="PANTHER" id="PTHR30457:SF12">
    <property type="entry name" value="5'_3'-NUCLEOTIDASE SURE"/>
    <property type="match status" value="1"/>
</dbReference>
<keyword evidence="6 9" id="KW-0479">Metal-binding</keyword>
<evidence type="ECO:0000256" key="8">
    <source>
        <dbReference type="ARBA" id="ARBA00022801"/>
    </source>
</evidence>
<protein>
    <recommendedName>
        <fullName evidence="9">5'-nucleotidase SurE</fullName>
        <ecNumber evidence="9">3.1.3.5</ecNumber>
    </recommendedName>
    <alternativeName>
        <fullName evidence="9">Nucleoside 5'-monophosphate phosphohydrolase</fullName>
    </alternativeName>
</protein>
<reference evidence="11 12" key="1">
    <citation type="journal article" date="2015" name="Microbiome">
        <title>Genomic resolution of linkages in carbon, nitrogen, and sulfur cycling among widespread estuary sediment bacteria.</title>
        <authorList>
            <person name="Baker B.J."/>
            <person name="Lazar C.S."/>
            <person name="Teske A.P."/>
            <person name="Dick G.J."/>
        </authorList>
    </citation>
    <scope>NUCLEOTIDE SEQUENCE [LARGE SCALE GENOMIC DNA]</scope>
    <source>
        <strain evidence="11">DG_24</strain>
    </source>
</reference>
<dbReference type="EMBL" id="LIZS01000030">
    <property type="protein sequence ID" value="KPJ53116.1"/>
    <property type="molecule type" value="Genomic_DNA"/>
</dbReference>
<accession>A0A0S7WU36</accession>
<gene>
    <name evidence="9" type="primary">surE</name>
    <name evidence="11" type="ORF">AMJ39_05820</name>
</gene>
<dbReference type="InterPro" id="IPR002828">
    <property type="entry name" value="SurE-like_Pase/nucleotidase"/>
</dbReference>
<dbReference type="GO" id="GO:0004309">
    <property type="term" value="F:exopolyphosphatase activity"/>
    <property type="evidence" value="ECO:0007669"/>
    <property type="project" value="TreeGrafter"/>
</dbReference>
<evidence type="ECO:0000256" key="3">
    <source>
        <dbReference type="ARBA" id="ARBA00004496"/>
    </source>
</evidence>
<organism evidence="11 12">
    <name type="scientific">candidate division TA06 bacterium DG_24</name>
    <dbReference type="NCBI Taxonomy" id="1703770"/>
    <lineage>
        <taxon>Bacteria</taxon>
        <taxon>Bacteria division TA06</taxon>
    </lineage>
</organism>
<dbReference type="AlphaFoldDB" id="A0A0S7WU36"/>
<feature type="binding site" evidence="9">
    <location>
        <position position="8"/>
    </location>
    <ligand>
        <name>a divalent metal cation</name>
        <dbReference type="ChEBI" id="CHEBI:60240"/>
    </ligand>
</feature>
<evidence type="ECO:0000259" key="10">
    <source>
        <dbReference type="Pfam" id="PF01975"/>
    </source>
</evidence>
<dbReference type="GO" id="GO:0008253">
    <property type="term" value="F:5'-nucleotidase activity"/>
    <property type="evidence" value="ECO:0007669"/>
    <property type="project" value="UniProtKB-UniRule"/>
</dbReference>
<comment type="cofactor">
    <cofactor evidence="2">
        <name>Mg(2+)</name>
        <dbReference type="ChEBI" id="CHEBI:18420"/>
    </cofactor>
</comment>
<feature type="binding site" evidence="9">
    <location>
        <position position="91"/>
    </location>
    <ligand>
        <name>a divalent metal cation</name>
        <dbReference type="ChEBI" id="CHEBI:60240"/>
    </ligand>
</feature>
<keyword evidence="8 9" id="KW-0378">Hydrolase</keyword>
<comment type="similarity">
    <text evidence="4 9">Belongs to the SurE nucleotidase family.</text>
</comment>
<dbReference type="NCBIfam" id="TIGR00087">
    <property type="entry name" value="surE"/>
    <property type="match status" value="1"/>
</dbReference>
<keyword evidence="7 9" id="KW-0547">Nucleotide-binding</keyword>
<dbReference type="NCBIfam" id="NF001489">
    <property type="entry name" value="PRK00346.1-3"/>
    <property type="match status" value="1"/>
</dbReference>
<sequence length="258" mass="27370">MNILVTNDDGVHAPGLAALREAMSPLGTTCVVAPDRQQSATSHSLTLHRPLHVEQLGDRVHSVDGTPTDCVLLAVHGLLRERPRLVVSGINHGPNMGEDTMYSGTVAAAMEGAILGIPSIAFSLVTREAEGPHDFRAAASFATTLADRILKTGLPPHTVLNVNIPNSPGGEIAGVRVTRLGKRIYQDSIVERVDPDGTSHYWIAGEATWEVGANTDFSAVDCGMISITPLHFDLTDYKAIDDLRIWAAGLETGLSVGA</sequence>
<evidence type="ECO:0000256" key="2">
    <source>
        <dbReference type="ARBA" id="ARBA00001946"/>
    </source>
</evidence>
<feature type="binding site" evidence="9">
    <location>
        <position position="39"/>
    </location>
    <ligand>
        <name>a divalent metal cation</name>
        <dbReference type="ChEBI" id="CHEBI:60240"/>
    </ligand>
</feature>
<feature type="binding site" evidence="9">
    <location>
        <position position="9"/>
    </location>
    <ligand>
        <name>a divalent metal cation</name>
        <dbReference type="ChEBI" id="CHEBI:60240"/>
    </ligand>
</feature>
<keyword evidence="5 9" id="KW-0963">Cytoplasm</keyword>
<dbReference type="GO" id="GO:0008254">
    <property type="term" value="F:3'-nucleotidase activity"/>
    <property type="evidence" value="ECO:0007669"/>
    <property type="project" value="TreeGrafter"/>
</dbReference>
<comment type="function">
    <text evidence="9">Nucleotidase that shows phosphatase activity on nucleoside 5'-monophosphates.</text>
</comment>
<dbReference type="Proteomes" id="UP000052008">
    <property type="component" value="Unassembled WGS sequence"/>
</dbReference>
<evidence type="ECO:0000256" key="7">
    <source>
        <dbReference type="ARBA" id="ARBA00022741"/>
    </source>
</evidence>
<comment type="catalytic activity">
    <reaction evidence="1 9">
        <text>a ribonucleoside 5'-phosphate + H2O = a ribonucleoside + phosphate</text>
        <dbReference type="Rhea" id="RHEA:12484"/>
        <dbReference type="ChEBI" id="CHEBI:15377"/>
        <dbReference type="ChEBI" id="CHEBI:18254"/>
        <dbReference type="ChEBI" id="CHEBI:43474"/>
        <dbReference type="ChEBI" id="CHEBI:58043"/>
        <dbReference type="EC" id="3.1.3.5"/>
    </reaction>
</comment>
<dbReference type="Pfam" id="PF01975">
    <property type="entry name" value="SurE"/>
    <property type="match status" value="1"/>
</dbReference>
<evidence type="ECO:0000256" key="6">
    <source>
        <dbReference type="ARBA" id="ARBA00022723"/>
    </source>
</evidence>
<comment type="caution">
    <text evidence="11">The sequence shown here is derived from an EMBL/GenBank/DDBJ whole genome shotgun (WGS) entry which is preliminary data.</text>
</comment>
<feature type="domain" description="Survival protein SurE-like phosphatase/nucleotidase" evidence="10">
    <location>
        <begin position="3"/>
        <end position="186"/>
    </location>
</feature>
<evidence type="ECO:0000256" key="1">
    <source>
        <dbReference type="ARBA" id="ARBA00000815"/>
    </source>
</evidence>
<dbReference type="InterPro" id="IPR036523">
    <property type="entry name" value="SurE-like_sf"/>
</dbReference>